<dbReference type="GO" id="GO:0016887">
    <property type="term" value="F:ATP hydrolysis activity"/>
    <property type="evidence" value="ECO:0007669"/>
    <property type="project" value="InterPro"/>
</dbReference>
<keyword evidence="4" id="KW-1185">Reference proteome</keyword>
<evidence type="ECO:0000259" key="2">
    <source>
        <dbReference type="PROSITE" id="PS50975"/>
    </source>
</evidence>
<dbReference type="Pfam" id="PF18130">
    <property type="entry name" value="ATPgrasp_N"/>
    <property type="match status" value="1"/>
</dbReference>
<dbReference type="GO" id="GO:0046872">
    <property type="term" value="F:metal ion binding"/>
    <property type="evidence" value="ECO:0007669"/>
    <property type="project" value="InterPro"/>
</dbReference>
<sequence>MDIIESEKTGSDPDGDLQDRLKDVNITTKTSTHVGWQQEANLGPASAWSKVIPTEDADIASQYQALQYHLFELGYPETVDRTRAPRAAKDAPSEKAVVAVLHNAGKTTSICLEGGRQAPGTMYMILSSSWLSKVPSVINRGLYTLYVHKAVTFHAGGTTYIDEFELPRRVTYLVNYFTHAATEGQKNDGKTIEENLDCPMSTSHNLRDVINDRIWSRSVLHSVGITTPETLAFCYKPKHSLVAVPSNAVIHEYDRKTSPDFVAKEVSTFLQELSENKRKMIIIRQSKRTQTGSSDASVFSIEDLSCIVDAVLKMLNELQDSNSILVEAYIDHLSAGRTEDAKYLWAAPSADVGIRCRAIVCRDFDNTPVCTPLICSMINKNIDIRGEHTVPMSIETAMKTLNIVDETFIWAFQTNMRAHAEAALQSIMDHESKLPVEERAEPGAQTDLIGIDYVFTECNGKVTAVALNIDTHKYITDSAVRDNFNSFADGRVVEQNRTVHPVDKLMEAAGHDISYKDISVRKVSNENKFTCGGLDSMSVRPFVRTVLTRSQYFLMSGKTILALGAGGFSKMSIWTFAEKSGINLVMVDSNPEHSVRDMAHTFICYDISDHTNDRHHAAEIVNLLKQRDIQVDGCLTFWEDAVPLAAMVREILGTRGANVEGALNAKKKSRTQSTLYKKDTPIPHLVMTCQYSSPSFLIREPADIDAVCNQLSYPLMLKLEHGNSAIGVSLVSSAEELRKQHRAITDCLRKEADHPGVGLGHGAEMLVMEYHGGSEHDVDIVIYGNKLVGAFISDNGPTNFPSFTETATTMPSVLPPDRQSQLIVAAFKCCVDVGLSDGVFNVEMKMTARGPKLIEINGRMGGFYLRNWIRRLHGVDLAMSAFMISCDMKPYVPKIQPHERLMGVMVLPSLHSHLVNNNNFRERIHSLKDNGEVLFKMFDDQIEVAEHEEPYGHFGVCGTDPDVCRQKLLALCNELKIECDTYKVSNFVRYFRY</sequence>
<dbReference type="Gene3D" id="3.30.470.20">
    <property type="entry name" value="ATP-grasp fold, B domain"/>
    <property type="match status" value="1"/>
</dbReference>
<dbReference type="GO" id="GO:0035499">
    <property type="term" value="P:carnosine biosynthetic process"/>
    <property type="evidence" value="ECO:0007669"/>
    <property type="project" value="InterPro"/>
</dbReference>
<keyword evidence="1" id="KW-0547">Nucleotide-binding</keyword>
<evidence type="ECO:0000256" key="1">
    <source>
        <dbReference type="PROSITE-ProRule" id="PRU00409"/>
    </source>
</evidence>
<dbReference type="AlphaFoldDB" id="A0A9D4I7C4"/>
<dbReference type="Pfam" id="PF13535">
    <property type="entry name" value="ATP-grasp_4"/>
    <property type="match status" value="1"/>
</dbReference>
<evidence type="ECO:0000313" key="4">
    <source>
        <dbReference type="Proteomes" id="UP000828390"/>
    </source>
</evidence>
<dbReference type="InterPro" id="IPR031046">
    <property type="entry name" value="CARNS1"/>
</dbReference>
<reference evidence="3" key="1">
    <citation type="journal article" date="2019" name="bioRxiv">
        <title>The Genome of the Zebra Mussel, Dreissena polymorpha: A Resource for Invasive Species Research.</title>
        <authorList>
            <person name="McCartney M.A."/>
            <person name="Auch B."/>
            <person name="Kono T."/>
            <person name="Mallez S."/>
            <person name="Zhang Y."/>
            <person name="Obille A."/>
            <person name="Becker A."/>
            <person name="Abrahante J.E."/>
            <person name="Garbe J."/>
            <person name="Badalamenti J.P."/>
            <person name="Herman A."/>
            <person name="Mangelson H."/>
            <person name="Liachko I."/>
            <person name="Sullivan S."/>
            <person name="Sone E.D."/>
            <person name="Koren S."/>
            <person name="Silverstein K.A.T."/>
            <person name="Beckman K.B."/>
            <person name="Gohl D.M."/>
        </authorList>
    </citation>
    <scope>NUCLEOTIDE SEQUENCE</scope>
    <source>
        <strain evidence="3">Duluth1</strain>
        <tissue evidence="3">Whole animal</tissue>
    </source>
</reference>
<dbReference type="InterPro" id="IPR011761">
    <property type="entry name" value="ATP-grasp"/>
</dbReference>
<gene>
    <name evidence="3" type="ORF">DPMN_185495</name>
</gene>
<dbReference type="GO" id="GO:0005524">
    <property type="term" value="F:ATP binding"/>
    <property type="evidence" value="ECO:0007669"/>
    <property type="project" value="UniProtKB-UniRule"/>
</dbReference>
<dbReference type="PROSITE" id="PS50975">
    <property type="entry name" value="ATP_GRASP"/>
    <property type="match status" value="1"/>
</dbReference>
<dbReference type="Proteomes" id="UP000828390">
    <property type="component" value="Unassembled WGS sequence"/>
</dbReference>
<dbReference type="PANTHER" id="PTHR48066">
    <property type="entry name" value="CARNOSINE SYNTHASE 1"/>
    <property type="match status" value="1"/>
</dbReference>
<comment type="caution">
    <text evidence="3">The sequence shown here is derived from an EMBL/GenBank/DDBJ whole genome shotgun (WGS) entry which is preliminary data.</text>
</comment>
<dbReference type="GO" id="GO:0047730">
    <property type="term" value="F:carnosine synthase activity"/>
    <property type="evidence" value="ECO:0007669"/>
    <property type="project" value="InterPro"/>
</dbReference>
<feature type="domain" description="ATP-grasp" evidence="2">
    <location>
        <begin position="672"/>
        <end position="886"/>
    </location>
</feature>
<dbReference type="EMBL" id="JAIWYP010000010">
    <property type="protein sequence ID" value="KAH3750955.1"/>
    <property type="molecule type" value="Genomic_DNA"/>
</dbReference>
<accession>A0A9D4I7C4</accession>
<dbReference type="Gene3D" id="3.40.50.20">
    <property type="match status" value="1"/>
</dbReference>
<dbReference type="PANTHER" id="PTHR48066:SF1">
    <property type="entry name" value="CARNOSINE SYNTHASE 1"/>
    <property type="match status" value="1"/>
</dbReference>
<dbReference type="OrthoDB" id="6109609at2759"/>
<dbReference type="InterPro" id="IPR041472">
    <property type="entry name" value="BL00235/CARNS1_N"/>
</dbReference>
<reference evidence="3" key="2">
    <citation type="submission" date="2020-11" db="EMBL/GenBank/DDBJ databases">
        <authorList>
            <person name="McCartney M.A."/>
            <person name="Auch B."/>
            <person name="Kono T."/>
            <person name="Mallez S."/>
            <person name="Becker A."/>
            <person name="Gohl D.M."/>
            <person name="Silverstein K.A.T."/>
            <person name="Koren S."/>
            <person name="Bechman K.B."/>
            <person name="Herman A."/>
            <person name="Abrahante J.E."/>
            <person name="Garbe J."/>
        </authorList>
    </citation>
    <scope>NUCLEOTIDE SEQUENCE</scope>
    <source>
        <strain evidence="3">Duluth1</strain>
        <tissue evidence="3">Whole animal</tissue>
    </source>
</reference>
<evidence type="ECO:0000313" key="3">
    <source>
        <dbReference type="EMBL" id="KAH3750955.1"/>
    </source>
</evidence>
<protein>
    <recommendedName>
        <fullName evidence="2">ATP-grasp domain-containing protein</fullName>
    </recommendedName>
</protein>
<dbReference type="SUPFAM" id="SSF56059">
    <property type="entry name" value="Glutathione synthetase ATP-binding domain-like"/>
    <property type="match status" value="1"/>
</dbReference>
<organism evidence="3 4">
    <name type="scientific">Dreissena polymorpha</name>
    <name type="common">Zebra mussel</name>
    <name type="synonym">Mytilus polymorpha</name>
    <dbReference type="NCBI Taxonomy" id="45954"/>
    <lineage>
        <taxon>Eukaryota</taxon>
        <taxon>Metazoa</taxon>
        <taxon>Spiralia</taxon>
        <taxon>Lophotrochozoa</taxon>
        <taxon>Mollusca</taxon>
        <taxon>Bivalvia</taxon>
        <taxon>Autobranchia</taxon>
        <taxon>Heteroconchia</taxon>
        <taxon>Euheterodonta</taxon>
        <taxon>Imparidentia</taxon>
        <taxon>Neoheterodontei</taxon>
        <taxon>Myida</taxon>
        <taxon>Dreissenoidea</taxon>
        <taxon>Dreissenidae</taxon>
        <taxon>Dreissena</taxon>
    </lineage>
</organism>
<keyword evidence="1" id="KW-0067">ATP-binding</keyword>
<proteinExistence type="predicted"/>
<name>A0A9D4I7C4_DREPO</name>